<organism evidence="1 2">
    <name type="scientific">Desulfomonile tiedjei</name>
    <dbReference type="NCBI Taxonomy" id="2358"/>
    <lineage>
        <taxon>Bacteria</taxon>
        <taxon>Pseudomonadati</taxon>
        <taxon>Thermodesulfobacteriota</taxon>
        <taxon>Desulfomonilia</taxon>
        <taxon>Desulfomonilales</taxon>
        <taxon>Desulfomonilaceae</taxon>
        <taxon>Desulfomonile</taxon>
    </lineage>
</organism>
<sequence length="386" mass="44702">MEAMLTSFGIDQAIAKPVEAPSMFHFMPPVSFRQWNQYFMPDFNVLLLCDTVMMDESSFSRLVERPAPAYATVSQAFRDLRADGRIQFVDFQQILRNNKALHQRMMENDIRILDQWVSPLRDSLTIWRNFSRQTIELVANAYQGDTGLPSLHSSAKLRPRHWQNVEAVIMDKLGTFIHDEHVAAQHIGALIEEALLSSAKRRKKEYRSALREVLTDYLSYVNANLIIADELQVSFHDWQDFLPFYNLKFLSVGHDGIDIEKKRSQLEKFFTVAFPDLALRSPYALLTALNDKRIEELRRLIDEAAAGKVTFDQEFAKSVLAEVFRSERRTQKWRKVVGYATMPIGFVPWIGTPAQKLMEEAIGTPIERKLKKKHRWLYMLSDIAES</sequence>
<dbReference type="AlphaFoldDB" id="A0A9D6Z5R7"/>
<protein>
    <submittedName>
        <fullName evidence="1">Uncharacterized protein</fullName>
    </submittedName>
</protein>
<dbReference type="Proteomes" id="UP000807825">
    <property type="component" value="Unassembled WGS sequence"/>
</dbReference>
<gene>
    <name evidence="1" type="ORF">HY912_23235</name>
</gene>
<dbReference type="EMBL" id="JACRDE010000606">
    <property type="protein sequence ID" value="MBI5252419.1"/>
    <property type="molecule type" value="Genomic_DNA"/>
</dbReference>
<proteinExistence type="predicted"/>
<accession>A0A9D6Z5R7</accession>
<comment type="caution">
    <text evidence="1">The sequence shown here is derived from an EMBL/GenBank/DDBJ whole genome shotgun (WGS) entry which is preliminary data.</text>
</comment>
<evidence type="ECO:0000313" key="1">
    <source>
        <dbReference type="EMBL" id="MBI5252419.1"/>
    </source>
</evidence>
<name>A0A9D6Z5R7_9BACT</name>
<evidence type="ECO:0000313" key="2">
    <source>
        <dbReference type="Proteomes" id="UP000807825"/>
    </source>
</evidence>
<reference evidence="1" key="1">
    <citation type="submission" date="2020-07" db="EMBL/GenBank/DDBJ databases">
        <title>Huge and variable diversity of episymbiotic CPR bacteria and DPANN archaea in groundwater ecosystems.</title>
        <authorList>
            <person name="He C.Y."/>
            <person name="Keren R."/>
            <person name="Whittaker M."/>
            <person name="Farag I.F."/>
            <person name="Doudna J."/>
            <person name="Cate J.H.D."/>
            <person name="Banfield J.F."/>
        </authorList>
    </citation>
    <scope>NUCLEOTIDE SEQUENCE</scope>
    <source>
        <strain evidence="1">NC_groundwater_1664_Pr3_B-0.1um_52_9</strain>
    </source>
</reference>